<accession>F4C5P4</accession>
<reference evidence="1" key="1">
    <citation type="submission" date="2011-03" db="EMBL/GenBank/DDBJ databases">
        <title>Complete sequence of Sphingobacterium sp. 21.</title>
        <authorList>
            <consortium name="US DOE Joint Genome Institute"/>
            <person name="Lucas S."/>
            <person name="Copeland A."/>
            <person name="Lapidus A."/>
            <person name="Cheng J.-F."/>
            <person name="Goodwin L."/>
            <person name="Pitluck S."/>
            <person name="Davenport K."/>
            <person name="Detter J.C."/>
            <person name="Han C."/>
            <person name="Tapia R."/>
            <person name="Land M."/>
            <person name="Hauser L."/>
            <person name="Kyrpides N."/>
            <person name="Ivanova N."/>
            <person name="Ovchinnikova G."/>
            <person name="Pagani I."/>
            <person name="Siebers A.K."/>
            <person name="Allgaier M."/>
            <person name="Thelen M.P."/>
            <person name="Hugenholtz P."/>
            <person name="Woyke T."/>
        </authorList>
    </citation>
    <scope>NUCLEOTIDE SEQUENCE</scope>
    <source>
        <strain evidence="1">21</strain>
    </source>
</reference>
<dbReference type="OrthoDB" id="338241at2"/>
<dbReference type="HOGENOM" id="CLU_110670_0_0_10"/>
<dbReference type="eggNOG" id="ENOG502ZC53">
    <property type="taxonomic scope" value="Bacteria"/>
</dbReference>
<dbReference type="KEGG" id="shg:Sph21_3312"/>
<gene>
    <name evidence="1" type="ordered locus">Sph21_3312</name>
</gene>
<evidence type="ECO:0000313" key="1">
    <source>
        <dbReference type="EMBL" id="ADZ79853.1"/>
    </source>
</evidence>
<protein>
    <recommendedName>
        <fullName evidence="2">Ferritin-like domain-containing protein</fullName>
    </recommendedName>
</protein>
<dbReference type="InterPro" id="IPR009078">
    <property type="entry name" value="Ferritin-like_SF"/>
</dbReference>
<dbReference type="EMBL" id="CP002584">
    <property type="protein sequence ID" value="ADZ79853.1"/>
    <property type="molecule type" value="Genomic_DNA"/>
</dbReference>
<sequence length="207" mass="24353">MKDLLYDIVADDCAHAKFLNTLSLMENSGACKISAIKDNALLNLTLLKHAAEEHRHAYHLKRQSRKLGTYCNTYQTHELLAPIVSKQYLDRLNLDVYRYFKDVLAVSPDRLRFYAYLMVTYIIELRADELYLLYQEVLLRHGSKVNVKAIIQEEKGHLEEMVNQLTEYDGEWRQHASYLIIKERRIFSDWINRIKQDLYESDGSVHA</sequence>
<organism evidence="1">
    <name type="scientific">Sphingobacterium sp. (strain 21)</name>
    <dbReference type="NCBI Taxonomy" id="743722"/>
    <lineage>
        <taxon>Bacteria</taxon>
        <taxon>Pseudomonadati</taxon>
        <taxon>Bacteroidota</taxon>
        <taxon>Sphingobacteriia</taxon>
        <taxon>Sphingobacteriales</taxon>
        <taxon>Sphingobacteriaceae</taxon>
        <taxon>Sphingobacterium</taxon>
    </lineage>
</organism>
<dbReference type="STRING" id="743722.Sph21_3312"/>
<dbReference type="PATRIC" id="fig|743722.3.peg.3544"/>
<name>F4C5P4_SPHS2</name>
<dbReference type="SUPFAM" id="SSF47240">
    <property type="entry name" value="Ferritin-like"/>
    <property type="match status" value="1"/>
</dbReference>
<evidence type="ECO:0008006" key="2">
    <source>
        <dbReference type="Google" id="ProtNLM"/>
    </source>
</evidence>
<dbReference type="AlphaFoldDB" id="F4C5P4"/>
<proteinExistence type="predicted"/>